<dbReference type="InterPro" id="IPR006842">
    <property type="entry name" value="Transposase_31"/>
</dbReference>
<dbReference type="Proteomes" id="UP000605427">
    <property type="component" value="Unassembled WGS sequence"/>
</dbReference>
<evidence type="ECO:0000259" key="1">
    <source>
        <dbReference type="Pfam" id="PF04754"/>
    </source>
</evidence>
<name>A0ABQ2AAH2_9BACL</name>
<gene>
    <name evidence="2" type="ORF">GCM10007362_48240</name>
</gene>
<dbReference type="InterPro" id="IPR051699">
    <property type="entry name" value="Rpn/YhgA-like_nuclease"/>
</dbReference>
<dbReference type="RefSeq" id="WP_188525559.1">
    <property type="nucleotide sequence ID" value="NZ_BMDD01000008.1"/>
</dbReference>
<keyword evidence="3" id="KW-1185">Reference proteome</keyword>
<comment type="caution">
    <text evidence="2">The sequence shown here is derived from an EMBL/GenBank/DDBJ whole genome shotgun (WGS) entry which is preliminary data.</text>
</comment>
<organism evidence="2 3">
    <name type="scientific">Saccharibacillus endophyticus</name>
    <dbReference type="NCBI Taxonomy" id="2060666"/>
    <lineage>
        <taxon>Bacteria</taxon>
        <taxon>Bacillati</taxon>
        <taxon>Bacillota</taxon>
        <taxon>Bacilli</taxon>
        <taxon>Bacillales</taxon>
        <taxon>Paenibacillaceae</taxon>
        <taxon>Saccharibacillus</taxon>
    </lineage>
</organism>
<evidence type="ECO:0000313" key="3">
    <source>
        <dbReference type="Proteomes" id="UP000605427"/>
    </source>
</evidence>
<accession>A0ABQ2AAH2</accession>
<dbReference type="PANTHER" id="PTHR34611">
    <property type="match status" value="1"/>
</dbReference>
<protein>
    <submittedName>
        <fullName evidence="2">Transposase</fullName>
    </submittedName>
</protein>
<evidence type="ECO:0000313" key="2">
    <source>
        <dbReference type="EMBL" id="GGH87042.1"/>
    </source>
</evidence>
<dbReference type="EMBL" id="BMDD01000008">
    <property type="protein sequence ID" value="GGH87042.1"/>
    <property type="molecule type" value="Genomic_DNA"/>
</dbReference>
<feature type="domain" description="Transposase (putative) YhgA-like" evidence="1">
    <location>
        <begin position="12"/>
        <end position="184"/>
    </location>
</feature>
<proteinExistence type="predicted"/>
<sequence length="334" mass="38752">MPPDRKNEFHHPYDKAYKTLLSNRAMFATLLHHFVPGDWTKKLGTDDLIRVDKSYVLSDYKEKEADLVYKAQLNGQEFYFYVLLEFQSRVDFQMPHRLLTYMTEIWRDVQNNTLQSEKRRKNHKLPAVVPIVLYNGNAKWTAVRSFREMMEGEHHFGAELLNFRYVLLDVKRLDAQQLEEMGNLIGLIFLVEQNPGAVPFTNRLRKSSQMLKNLNPELFQLFKSWFKMTNPKETEKIGHILDEYEDPKGVDTMISNLTKALRDEYYEMRRKGLEDGMAEGLAEGRVEGRLEGEAAASLKIARNLLKEGMSTVQIARLTGLSLSDVEGLQNENPS</sequence>
<dbReference type="PANTHER" id="PTHR34611:SF2">
    <property type="entry name" value="INACTIVE RECOMBINATION-PROMOTING NUCLEASE-LIKE PROTEIN RPNE-RELATED"/>
    <property type="match status" value="1"/>
</dbReference>
<reference evidence="3" key="1">
    <citation type="journal article" date="2019" name="Int. J. Syst. Evol. Microbiol.">
        <title>The Global Catalogue of Microorganisms (GCM) 10K type strain sequencing project: providing services to taxonomists for standard genome sequencing and annotation.</title>
        <authorList>
            <consortium name="The Broad Institute Genomics Platform"/>
            <consortium name="The Broad Institute Genome Sequencing Center for Infectious Disease"/>
            <person name="Wu L."/>
            <person name="Ma J."/>
        </authorList>
    </citation>
    <scope>NUCLEOTIDE SEQUENCE [LARGE SCALE GENOMIC DNA]</scope>
    <source>
        <strain evidence="3">CCM 8702</strain>
    </source>
</reference>
<dbReference type="Pfam" id="PF04754">
    <property type="entry name" value="Transposase_31"/>
    <property type="match status" value="1"/>
</dbReference>